<proteinExistence type="predicted"/>
<sequence length="98" mass="10894">TEVSLHGINTSRKAKSVTHVSGTKRHLSLKSDTPRPEIPARPILHFKTAAGALWRLSPLVTCSSVRFELARATNRLLPIIKANCRMRRLLITSDIPSE</sequence>
<feature type="non-terminal residue" evidence="2">
    <location>
        <position position="1"/>
    </location>
</feature>
<name>A0A9X3R1T3_9HYPH</name>
<gene>
    <name evidence="2" type="ORF">O9X88_25065</name>
</gene>
<reference evidence="2" key="1">
    <citation type="submission" date="2022-12" db="EMBL/GenBank/DDBJ databases">
        <title>Draft genome sequences of 22 rhizogenic Agrobacterium biovar 1 strains, the causative agent of hairy root disease.</title>
        <authorList>
            <person name="Kim N."/>
            <person name="Vargas P."/>
            <person name="Rediers H."/>
        </authorList>
    </citation>
    <scope>NUCLEOTIDE SEQUENCE</scope>
    <source>
        <strain evidence="2">ST15.13.006</strain>
    </source>
</reference>
<organism evidence="2 3">
    <name type="scientific">Agrobacterium salinitolerans</name>
    <dbReference type="NCBI Taxonomy" id="1183413"/>
    <lineage>
        <taxon>Bacteria</taxon>
        <taxon>Pseudomonadati</taxon>
        <taxon>Pseudomonadota</taxon>
        <taxon>Alphaproteobacteria</taxon>
        <taxon>Hyphomicrobiales</taxon>
        <taxon>Rhizobiaceae</taxon>
        <taxon>Rhizobium/Agrobacterium group</taxon>
        <taxon>Agrobacterium</taxon>
    </lineage>
</organism>
<feature type="region of interest" description="Disordered" evidence="1">
    <location>
        <begin position="1"/>
        <end position="34"/>
    </location>
</feature>
<dbReference type="RefSeq" id="WP_269835446.1">
    <property type="nucleotide sequence ID" value="NZ_JAPZLR010000061.1"/>
</dbReference>
<evidence type="ECO:0000313" key="3">
    <source>
        <dbReference type="Proteomes" id="UP001151018"/>
    </source>
</evidence>
<feature type="compositionally biased region" description="Basic residues" evidence="1">
    <location>
        <begin position="12"/>
        <end position="28"/>
    </location>
</feature>
<dbReference type="EMBL" id="JAPZLR010000061">
    <property type="protein sequence ID" value="MCZ7940791.1"/>
    <property type="molecule type" value="Genomic_DNA"/>
</dbReference>
<feature type="compositionally biased region" description="Polar residues" evidence="1">
    <location>
        <begin position="1"/>
        <end position="11"/>
    </location>
</feature>
<evidence type="ECO:0000256" key="1">
    <source>
        <dbReference type="SAM" id="MobiDB-lite"/>
    </source>
</evidence>
<dbReference type="Proteomes" id="UP001151018">
    <property type="component" value="Unassembled WGS sequence"/>
</dbReference>
<comment type="caution">
    <text evidence="2">The sequence shown here is derived from an EMBL/GenBank/DDBJ whole genome shotgun (WGS) entry which is preliminary data.</text>
</comment>
<dbReference type="AlphaFoldDB" id="A0A9X3R1T3"/>
<evidence type="ECO:0000313" key="2">
    <source>
        <dbReference type="EMBL" id="MCZ7940791.1"/>
    </source>
</evidence>
<protein>
    <submittedName>
        <fullName evidence="2">Uncharacterized protein</fullName>
    </submittedName>
</protein>
<accession>A0A9X3R1T3</accession>